<proteinExistence type="predicted"/>
<keyword evidence="1" id="KW-0812">Transmembrane</keyword>
<dbReference type="EMBL" id="OQ721985">
    <property type="protein sequence ID" value="WNS59355.1"/>
    <property type="molecule type" value="Genomic_DNA"/>
</dbReference>
<keyword evidence="1" id="KW-1133">Transmembrane helix</keyword>
<keyword evidence="2" id="KW-0496">Mitochondrion</keyword>
<geneLocation type="mitochondrion" evidence="2"/>
<evidence type="ECO:0000256" key="1">
    <source>
        <dbReference type="SAM" id="Phobius"/>
    </source>
</evidence>
<feature type="transmembrane region" description="Helical" evidence="1">
    <location>
        <begin position="6"/>
        <end position="26"/>
    </location>
</feature>
<name>A0AA96MP37_9ECHI</name>
<keyword evidence="1" id="KW-0472">Membrane</keyword>
<reference evidence="2" key="1">
    <citation type="submission" date="2023-03" db="EMBL/GenBank/DDBJ databases">
        <authorList>
            <person name="Sun Y."/>
        </authorList>
    </citation>
    <scope>NUCLEOTIDE SEQUENCE</scope>
    <source>
        <strain evidence="2">DY72</strain>
    </source>
</reference>
<dbReference type="AlphaFoldDB" id="A0AA96MP37"/>
<accession>A0AA96MP37</accession>
<evidence type="ECO:0000313" key="2">
    <source>
        <dbReference type="EMBL" id="WNS59355.1"/>
    </source>
</evidence>
<gene>
    <name evidence="2" type="primary">atp8</name>
</gene>
<sequence length="57" mass="7103">MPQLDLFWWGLNFSFCWFFLLIYFIYLTNLSFVSLFYLSSYNVFNNSSFVNSFIWLW</sequence>
<protein>
    <submittedName>
        <fullName evidence="2">ATP synthase F0 subunit 8</fullName>
    </submittedName>
</protein>
<organism evidence="2">
    <name type="scientific">Hyocrinidae sp</name>
    <dbReference type="NCBI Taxonomy" id="3078845"/>
    <lineage>
        <taxon>Eukaryota</taxon>
        <taxon>Metazoa</taxon>
        <taxon>Echinodermata</taxon>
        <taxon>Pelmatozoa</taxon>
        <taxon>Crinoidea</taxon>
        <taxon>Articulata</taxon>
        <taxon>Hyocrinida</taxon>
        <taxon>Hyocrinidae</taxon>
    </lineage>
</organism>